<dbReference type="Proteomes" id="UP000789860">
    <property type="component" value="Unassembled WGS sequence"/>
</dbReference>
<proteinExistence type="predicted"/>
<accession>A0ACA9NGG1</accession>
<feature type="non-terminal residue" evidence="1">
    <location>
        <position position="71"/>
    </location>
</feature>
<keyword evidence="2" id="KW-1185">Reference proteome</keyword>
<reference evidence="1" key="1">
    <citation type="submission" date="2021-06" db="EMBL/GenBank/DDBJ databases">
        <authorList>
            <person name="Kallberg Y."/>
            <person name="Tangrot J."/>
            <person name="Rosling A."/>
        </authorList>
    </citation>
    <scope>NUCLEOTIDE SEQUENCE</scope>
    <source>
        <strain evidence="1">AU212A</strain>
    </source>
</reference>
<evidence type="ECO:0000313" key="1">
    <source>
        <dbReference type="EMBL" id="CAG8655994.1"/>
    </source>
</evidence>
<evidence type="ECO:0000313" key="2">
    <source>
        <dbReference type="Proteomes" id="UP000789860"/>
    </source>
</evidence>
<name>A0ACA9NGG1_9GLOM</name>
<comment type="caution">
    <text evidence="1">The sequence shown here is derived from an EMBL/GenBank/DDBJ whole genome shotgun (WGS) entry which is preliminary data.</text>
</comment>
<gene>
    <name evidence="1" type="ORF">SCALOS_LOCUS8843</name>
</gene>
<protein>
    <submittedName>
        <fullName evidence="1">2154_t:CDS:1</fullName>
    </submittedName>
</protein>
<dbReference type="EMBL" id="CAJVPM010025015">
    <property type="protein sequence ID" value="CAG8655994.1"/>
    <property type="molecule type" value="Genomic_DNA"/>
</dbReference>
<feature type="non-terminal residue" evidence="1">
    <location>
        <position position="1"/>
    </location>
</feature>
<sequence length="71" mass="8257">ANSDSYDSSSDEKISVRLDKLEKKIATLSGINQKKIIEKSKKIFKIINEQLIQNKQKIDFLREENYDLQGQ</sequence>
<organism evidence="1 2">
    <name type="scientific">Scutellospora calospora</name>
    <dbReference type="NCBI Taxonomy" id="85575"/>
    <lineage>
        <taxon>Eukaryota</taxon>
        <taxon>Fungi</taxon>
        <taxon>Fungi incertae sedis</taxon>
        <taxon>Mucoromycota</taxon>
        <taxon>Glomeromycotina</taxon>
        <taxon>Glomeromycetes</taxon>
        <taxon>Diversisporales</taxon>
        <taxon>Gigasporaceae</taxon>
        <taxon>Scutellospora</taxon>
    </lineage>
</organism>